<organism evidence="1 2">
    <name type="scientific">Candidatus Wolfebacteria bacterium GW2011_GWB1_41_12</name>
    <dbReference type="NCBI Taxonomy" id="1619006"/>
    <lineage>
        <taxon>Bacteria</taxon>
        <taxon>Candidatus Wolfeibacteriota</taxon>
    </lineage>
</organism>
<reference evidence="1 2" key="1">
    <citation type="journal article" date="2015" name="Nature">
        <title>rRNA introns, odd ribosomes, and small enigmatic genomes across a large radiation of phyla.</title>
        <authorList>
            <person name="Brown C.T."/>
            <person name="Hug L.A."/>
            <person name="Thomas B.C."/>
            <person name="Sharon I."/>
            <person name="Castelle C.J."/>
            <person name="Singh A."/>
            <person name="Wilkins M.J."/>
            <person name="Williams K.H."/>
            <person name="Banfield J.F."/>
        </authorList>
    </citation>
    <scope>NUCLEOTIDE SEQUENCE [LARGE SCALE GENOMIC DNA]</scope>
</reference>
<proteinExistence type="predicted"/>
<dbReference type="AlphaFoldDB" id="A0A0G0UJ23"/>
<dbReference type="EMBL" id="LCAK01000003">
    <property type="protein sequence ID" value="KKR88779.1"/>
    <property type="molecule type" value="Genomic_DNA"/>
</dbReference>
<dbReference type="Proteomes" id="UP000033918">
    <property type="component" value="Unassembled WGS sequence"/>
</dbReference>
<accession>A0A0G0UJ23</accession>
<evidence type="ECO:0000313" key="1">
    <source>
        <dbReference type="EMBL" id="KKR88779.1"/>
    </source>
</evidence>
<gene>
    <name evidence="1" type="ORF">UU38_C0003G0030</name>
</gene>
<sequence>MPVGLLGIEPSPRVPKTRILPVYYSPIFEYYHSISLLTRRFLIVYKY</sequence>
<name>A0A0G0UJ23_9BACT</name>
<evidence type="ECO:0000313" key="2">
    <source>
        <dbReference type="Proteomes" id="UP000033918"/>
    </source>
</evidence>
<protein>
    <submittedName>
        <fullName evidence="1">Uncharacterized protein</fullName>
    </submittedName>
</protein>
<comment type="caution">
    <text evidence="1">The sequence shown here is derived from an EMBL/GenBank/DDBJ whole genome shotgun (WGS) entry which is preliminary data.</text>
</comment>